<evidence type="ECO:0000313" key="1">
    <source>
        <dbReference type="EMBL" id="MBD8488986.1"/>
    </source>
</evidence>
<dbReference type="Proteomes" id="UP000647133">
    <property type="component" value="Unassembled WGS sequence"/>
</dbReference>
<dbReference type="RefSeq" id="WP_192009882.1">
    <property type="nucleotide sequence ID" value="NZ_JACYTQ010000003.1"/>
</dbReference>
<proteinExistence type="predicted"/>
<organism evidence="1 2">
    <name type="scientific">Echinicola arenosa</name>
    <dbReference type="NCBI Taxonomy" id="2774144"/>
    <lineage>
        <taxon>Bacteria</taxon>
        <taxon>Pseudomonadati</taxon>
        <taxon>Bacteroidota</taxon>
        <taxon>Cytophagia</taxon>
        <taxon>Cytophagales</taxon>
        <taxon>Cyclobacteriaceae</taxon>
        <taxon>Echinicola</taxon>
    </lineage>
</organism>
<name>A0ABR9AJP9_9BACT</name>
<reference evidence="1 2" key="1">
    <citation type="submission" date="2020-09" db="EMBL/GenBank/DDBJ databases">
        <title>Echinicola sp. CAU 1574 isolated from sand of Sido Beach.</title>
        <authorList>
            <person name="Kim W."/>
        </authorList>
    </citation>
    <scope>NUCLEOTIDE SEQUENCE [LARGE SCALE GENOMIC DNA]</scope>
    <source>
        <strain evidence="1 2">CAU 1574</strain>
    </source>
</reference>
<protein>
    <submittedName>
        <fullName evidence="1">Uncharacterized protein</fullName>
    </submittedName>
</protein>
<sequence>MKIKSVSAVLFYILLWVFLPGIYSGQAEWSSKEISLLEDTVQWNSKAYQACHGQVSSYDFYFKEPSIEFTENDFKGLSHFFYGIPRNFHLFDGSTELFGNGFLKPIEGAFVSTMIIFPFHYFW</sequence>
<comment type="caution">
    <text evidence="1">The sequence shown here is derived from an EMBL/GenBank/DDBJ whole genome shotgun (WGS) entry which is preliminary data.</text>
</comment>
<dbReference type="EMBL" id="JACYTQ010000003">
    <property type="protein sequence ID" value="MBD8488986.1"/>
    <property type="molecule type" value="Genomic_DNA"/>
</dbReference>
<accession>A0ABR9AJP9</accession>
<keyword evidence="2" id="KW-1185">Reference proteome</keyword>
<gene>
    <name evidence="1" type="ORF">IFO69_09540</name>
</gene>
<evidence type="ECO:0000313" key="2">
    <source>
        <dbReference type="Proteomes" id="UP000647133"/>
    </source>
</evidence>